<name>A0A936ZES3_9BURK</name>
<dbReference type="GO" id="GO:0005829">
    <property type="term" value="C:cytosol"/>
    <property type="evidence" value="ECO:0007669"/>
    <property type="project" value="TreeGrafter"/>
</dbReference>
<dbReference type="EMBL" id="JAEQNA010000001">
    <property type="protein sequence ID" value="MBL0419592.1"/>
    <property type="molecule type" value="Genomic_DNA"/>
</dbReference>
<dbReference type="InterPro" id="IPR025669">
    <property type="entry name" value="AAA_dom"/>
</dbReference>
<sequence length="382" mass="41489">MKIAVISPSPAHLQEIARIVGGSSHTVLTFEGGKTRVREVAERDHPDMMLVDGICRDSQELAQIEWATAHQPTMAVVLMCSSHTPEFLLGAMRAGVREVLPSPASADAILGAVDRVSAKIKQSPSRRGRVLGFMNCKGGAGATFLSVNLGWHLAQAGKVLLLDLNLQFGDAVSLVHDGKPPTTIADVARDISRLDIELLNASCLKISEGFSLLPAPDDLALASEVRPDHIQAILELAGTHYDFVLLDLPRHLDPLSITALDRADRVFCVLQSALPDLRNANRLVKAFHALGYPDEKLEVIVNRFEKSGEIGIEQVQRAVPGLRVHTISNAWRDVSNSINQGDPLAKSQRGPVVRQLAEMARALTPKSDDPQRGLLGRLFRRA</sequence>
<keyword evidence="4" id="KW-1185">Reference proteome</keyword>
<dbReference type="GO" id="GO:0009898">
    <property type="term" value="C:cytoplasmic side of plasma membrane"/>
    <property type="evidence" value="ECO:0007669"/>
    <property type="project" value="TreeGrafter"/>
</dbReference>
<dbReference type="GO" id="GO:0051782">
    <property type="term" value="P:negative regulation of cell division"/>
    <property type="evidence" value="ECO:0007669"/>
    <property type="project" value="TreeGrafter"/>
</dbReference>
<accession>A0A936ZES3</accession>
<dbReference type="PANTHER" id="PTHR43384">
    <property type="entry name" value="SEPTUM SITE-DETERMINING PROTEIN MIND HOMOLOG, CHLOROPLASTIC-RELATED"/>
    <property type="match status" value="1"/>
</dbReference>
<evidence type="ECO:0000313" key="3">
    <source>
        <dbReference type="EMBL" id="MBL0419592.1"/>
    </source>
</evidence>
<dbReference type="GO" id="GO:0005524">
    <property type="term" value="F:ATP binding"/>
    <property type="evidence" value="ECO:0007669"/>
    <property type="project" value="TreeGrafter"/>
</dbReference>
<dbReference type="RefSeq" id="WP_201682608.1">
    <property type="nucleotide sequence ID" value="NZ_JAEQNA010000001.1"/>
</dbReference>
<evidence type="ECO:0000259" key="2">
    <source>
        <dbReference type="PROSITE" id="PS50110"/>
    </source>
</evidence>
<dbReference type="SUPFAM" id="SSF52540">
    <property type="entry name" value="P-loop containing nucleoside triphosphate hydrolases"/>
    <property type="match status" value="1"/>
</dbReference>
<dbReference type="PROSITE" id="PS50110">
    <property type="entry name" value="RESPONSE_REGULATORY"/>
    <property type="match status" value="1"/>
</dbReference>
<comment type="caution">
    <text evidence="3">The sequence shown here is derived from an EMBL/GenBank/DDBJ whole genome shotgun (WGS) entry which is preliminary data.</text>
</comment>
<dbReference type="AlphaFoldDB" id="A0A936ZES3"/>
<dbReference type="PANTHER" id="PTHR43384:SF13">
    <property type="entry name" value="SLR0110 PROTEIN"/>
    <property type="match status" value="1"/>
</dbReference>
<dbReference type="Proteomes" id="UP000613011">
    <property type="component" value="Unassembled WGS sequence"/>
</dbReference>
<proteinExistence type="predicted"/>
<dbReference type="Gene3D" id="3.40.50.2300">
    <property type="match status" value="1"/>
</dbReference>
<organism evidence="3 4">
    <name type="scientific">Ramlibacter aurantiacus</name>
    <dbReference type="NCBI Taxonomy" id="2801330"/>
    <lineage>
        <taxon>Bacteria</taxon>
        <taxon>Pseudomonadati</taxon>
        <taxon>Pseudomonadota</taxon>
        <taxon>Betaproteobacteria</taxon>
        <taxon>Burkholderiales</taxon>
        <taxon>Comamonadaceae</taxon>
        <taxon>Ramlibacter</taxon>
    </lineage>
</organism>
<reference evidence="3" key="1">
    <citation type="submission" date="2021-01" db="EMBL/GenBank/DDBJ databases">
        <title>Ramlibacter sp. strain AW1 16S ribosomal RNA gene Genome sequencing and assembly.</title>
        <authorList>
            <person name="Kang M."/>
        </authorList>
    </citation>
    <scope>NUCLEOTIDE SEQUENCE</scope>
    <source>
        <strain evidence="3">AW1</strain>
    </source>
</reference>
<protein>
    <submittedName>
        <fullName evidence="3">AAA family ATPase</fullName>
    </submittedName>
</protein>
<dbReference type="Pfam" id="PF13614">
    <property type="entry name" value="AAA_31"/>
    <property type="match status" value="1"/>
</dbReference>
<dbReference type="GO" id="GO:0000160">
    <property type="term" value="P:phosphorelay signal transduction system"/>
    <property type="evidence" value="ECO:0007669"/>
    <property type="project" value="InterPro"/>
</dbReference>
<gene>
    <name evidence="3" type="ORF">JI739_04435</name>
</gene>
<dbReference type="InterPro" id="IPR050625">
    <property type="entry name" value="ParA/MinD_ATPase"/>
</dbReference>
<dbReference type="SUPFAM" id="SSF52172">
    <property type="entry name" value="CheY-like"/>
    <property type="match status" value="1"/>
</dbReference>
<evidence type="ECO:0000256" key="1">
    <source>
        <dbReference type="PROSITE-ProRule" id="PRU00169"/>
    </source>
</evidence>
<evidence type="ECO:0000313" key="4">
    <source>
        <dbReference type="Proteomes" id="UP000613011"/>
    </source>
</evidence>
<dbReference type="Gene3D" id="3.40.50.300">
    <property type="entry name" value="P-loop containing nucleotide triphosphate hydrolases"/>
    <property type="match status" value="1"/>
</dbReference>
<dbReference type="InterPro" id="IPR011006">
    <property type="entry name" value="CheY-like_superfamily"/>
</dbReference>
<feature type="modified residue" description="4-aspartylphosphate" evidence="1">
    <location>
        <position position="52"/>
    </location>
</feature>
<dbReference type="InterPro" id="IPR001789">
    <property type="entry name" value="Sig_transdc_resp-reg_receiver"/>
</dbReference>
<dbReference type="GO" id="GO:0016887">
    <property type="term" value="F:ATP hydrolysis activity"/>
    <property type="evidence" value="ECO:0007669"/>
    <property type="project" value="TreeGrafter"/>
</dbReference>
<keyword evidence="1" id="KW-0597">Phosphoprotein</keyword>
<dbReference type="InterPro" id="IPR027417">
    <property type="entry name" value="P-loop_NTPase"/>
</dbReference>
<feature type="domain" description="Response regulatory" evidence="2">
    <location>
        <begin position="2"/>
        <end position="117"/>
    </location>
</feature>